<dbReference type="AlphaFoldDB" id="A0A835Y938"/>
<dbReference type="OrthoDB" id="530819at2759"/>
<keyword evidence="1" id="KW-0812">Transmembrane</keyword>
<comment type="caution">
    <text evidence="2">The sequence shown here is derived from an EMBL/GenBank/DDBJ whole genome shotgun (WGS) entry which is preliminary data.</text>
</comment>
<keyword evidence="1" id="KW-0472">Membrane</keyword>
<evidence type="ECO:0000313" key="2">
    <source>
        <dbReference type="EMBL" id="KAG2498303.1"/>
    </source>
</evidence>
<feature type="transmembrane region" description="Helical" evidence="1">
    <location>
        <begin position="35"/>
        <end position="62"/>
    </location>
</feature>
<feature type="transmembrane region" description="Helical" evidence="1">
    <location>
        <begin position="7"/>
        <end position="29"/>
    </location>
</feature>
<keyword evidence="3" id="KW-1185">Reference proteome</keyword>
<dbReference type="Proteomes" id="UP000612055">
    <property type="component" value="Unassembled WGS sequence"/>
</dbReference>
<protein>
    <submittedName>
        <fullName evidence="2">Uncharacterized protein</fullName>
    </submittedName>
</protein>
<organism evidence="2 3">
    <name type="scientific">Edaphochlamys debaryana</name>
    <dbReference type="NCBI Taxonomy" id="47281"/>
    <lineage>
        <taxon>Eukaryota</taxon>
        <taxon>Viridiplantae</taxon>
        <taxon>Chlorophyta</taxon>
        <taxon>core chlorophytes</taxon>
        <taxon>Chlorophyceae</taxon>
        <taxon>CS clade</taxon>
        <taxon>Chlamydomonadales</taxon>
        <taxon>Chlamydomonadales incertae sedis</taxon>
        <taxon>Edaphochlamys</taxon>
    </lineage>
</organism>
<evidence type="ECO:0000256" key="1">
    <source>
        <dbReference type="SAM" id="Phobius"/>
    </source>
</evidence>
<name>A0A835Y938_9CHLO</name>
<proteinExistence type="predicted"/>
<sequence>MGLITFSLFAITALLTSPVWVPTLILFIVAPHVPIFIGGAIALLTSPIWIPLSLVAIPVAIITSPIWPQPRTCLCSAPLRHNPALPHPGPAARRLTLILLAIIF</sequence>
<gene>
    <name evidence="2" type="ORF">HYH03_003564</name>
</gene>
<dbReference type="EMBL" id="JAEHOE010000010">
    <property type="protein sequence ID" value="KAG2498303.1"/>
    <property type="molecule type" value="Genomic_DNA"/>
</dbReference>
<accession>A0A835Y938</accession>
<keyword evidence="1" id="KW-1133">Transmembrane helix</keyword>
<evidence type="ECO:0000313" key="3">
    <source>
        <dbReference type="Proteomes" id="UP000612055"/>
    </source>
</evidence>
<reference evidence="2" key="1">
    <citation type="journal article" date="2020" name="bioRxiv">
        <title>Comparative genomics of Chlamydomonas.</title>
        <authorList>
            <person name="Craig R.J."/>
            <person name="Hasan A.R."/>
            <person name="Ness R.W."/>
            <person name="Keightley P.D."/>
        </authorList>
    </citation>
    <scope>NUCLEOTIDE SEQUENCE</scope>
    <source>
        <strain evidence="2">CCAP 11/70</strain>
    </source>
</reference>